<dbReference type="InterPro" id="IPR011043">
    <property type="entry name" value="Gal_Oxase/kelch_b-propeller"/>
</dbReference>
<protein>
    <recommendedName>
        <fullName evidence="3">Kelch motif family protein</fullName>
    </recommendedName>
</protein>
<dbReference type="InterPro" id="IPR015915">
    <property type="entry name" value="Kelch-typ_b-propeller"/>
</dbReference>
<organism evidence="1 2">
    <name type="scientific">Reticulomyxa filosa</name>
    <dbReference type="NCBI Taxonomy" id="46433"/>
    <lineage>
        <taxon>Eukaryota</taxon>
        <taxon>Sar</taxon>
        <taxon>Rhizaria</taxon>
        <taxon>Retaria</taxon>
        <taxon>Foraminifera</taxon>
        <taxon>Monothalamids</taxon>
        <taxon>Reticulomyxidae</taxon>
        <taxon>Reticulomyxa</taxon>
    </lineage>
</organism>
<gene>
    <name evidence="1" type="ORF">RFI_22363</name>
</gene>
<dbReference type="EMBL" id="ASPP01019561">
    <property type="protein sequence ID" value="ETO15006.1"/>
    <property type="molecule type" value="Genomic_DNA"/>
</dbReference>
<name>X6MMX3_RETFI</name>
<evidence type="ECO:0000313" key="1">
    <source>
        <dbReference type="EMBL" id="ETO15006.1"/>
    </source>
</evidence>
<comment type="caution">
    <text evidence="1">The sequence shown here is derived from an EMBL/GenBank/DDBJ whole genome shotgun (WGS) entry which is preliminary data.</text>
</comment>
<sequence>MDNQNTDHFETLKELPAPLFQAQCVLHKHELLICGGYNQRACYSYHTIKNEYKFICEYPRDVELNGHCVVKLIGNNNKDSNQDTLFIWSNENEINKLDNYNKWIPFTDNHNNPIIIGRYNDNYWGVRGVIGGRNNHLLFITHYENNISVFNLNTFQFIKYHTLPIATNSWIWYHCFVSKSENGQGKEMMKTNQQNYTMLLFKENIGLSIRYDEDKNTFQFQQLHLCNDIASFNSYAYLCINDIILFFGGRSWNGSVISKSVHKYSIRENKWMTFQNILPSRLYNCVAILSEDYTYVHIIGGQNDKYITVSTHMKTKVRVWDASQLVIFFLIKYK</sequence>
<dbReference type="Proteomes" id="UP000023152">
    <property type="component" value="Unassembled WGS sequence"/>
</dbReference>
<evidence type="ECO:0008006" key="3">
    <source>
        <dbReference type="Google" id="ProtNLM"/>
    </source>
</evidence>
<proteinExistence type="predicted"/>
<dbReference type="SUPFAM" id="SSF50965">
    <property type="entry name" value="Galactose oxidase, central domain"/>
    <property type="match status" value="1"/>
</dbReference>
<dbReference type="Gene3D" id="2.120.10.80">
    <property type="entry name" value="Kelch-type beta propeller"/>
    <property type="match status" value="2"/>
</dbReference>
<accession>X6MMX3</accession>
<reference evidence="1 2" key="1">
    <citation type="journal article" date="2013" name="Curr. Biol.">
        <title>The Genome of the Foraminiferan Reticulomyxa filosa.</title>
        <authorList>
            <person name="Glockner G."/>
            <person name="Hulsmann N."/>
            <person name="Schleicher M."/>
            <person name="Noegel A.A."/>
            <person name="Eichinger L."/>
            <person name="Gallinger C."/>
            <person name="Pawlowski J."/>
            <person name="Sierra R."/>
            <person name="Euteneuer U."/>
            <person name="Pillet L."/>
            <person name="Moustafa A."/>
            <person name="Platzer M."/>
            <person name="Groth M."/>
            <person name="Szafranski K."/>
            <person name="Schliwa M."/>
        </authorList>
    </citation>
    <scope>NUCLEOTIDE SEQUENCE [LARGE SCALE GENOMIC DNA]</scope>
</reference>
<keyword evidence="2" id="KW-1185">Reference proteome</keyword>
<dbReference type="AlphaFoldDB" id="X6MMX3"/>
<evidence type="ECO:0000313" key="2">
    <source>
        <dbReference type="Proteomes" id="UP000023152"/>
    </source>
</evidence>